<dbReference type="InterPro" id="IPR043454">
    <property type="entry name" value="NPH3/RPT2-like"/>
</dbReference>
<proteinExistence type="inferred from homology"/>
<dbReference type="EMBL" id="DUZY01000004">
    <property type="protein sequence ID" value="DAD38209.1"/>
    <property type="molecule type" value="Genomic_DNA"/>
</dbReference>
<reference evidence="4 5" key="1">
    <citation type="journal article" date="2020" name="Mol. Biol. Evol.">
        <title>Distinct Expression and Methylation Patterns for Genes with Different Fates following a Single Whole-Genome Duplication in Flowering Plants.</title>
        <authorList>
            <person name="Shi T."/>
            <person name="Rahmani R.S."/>
            <person name="Gugger P.F."/>
            <person name="Wang M."/>
            <person name="Li H."/>
            <person name="Zhang Y."/>
            <person name="Li Z."/>
            <person name="Wang Q."/>
            <person name="Van de Peer Y."/>
            <person name="Marchal K."/>
            <person name="Chen J."/>
        </authorList>
    </citation>
    <scope>NUCLEOTIDE SEQUENCE [LARGE SCALE GENOMIC DNA]</scope>
    <source>
        <tissue evidence="4">Leaf</tissue>
    </source>
</reference>
<sequence length="142" mass="16377">MAKDVSGTQNLIEQTEKSLEGIPDWTWSESLVALKHSGFWLSCDTRSTESMKNSFSRETWWFEDFVVLHLYLIEKLIKAMIAQKFSHVIVSRFLFYYQKSRFSGATSDENVESVVEMLYSLHWSSVSCKSLFGIDSSGGFEF</sequence>
<gene>
    <name evidence="4" type="ORF">HUJ06_008850</name>
</gene>
<dbReference type="InterPro" id="IPR027356">
    <property type="entry name" value="NPH3_dom"/>
</dbReference>
<dbReference type="GO" id="GO:0016567">
    <property type="term" value="P:protein ubiquitination"/>
    <property type="evidence" value="ECO:0007669"/>
    <property type="project" value="UniProtKB-UniPathway"/>
</dbReference>
<dbReference type="UniPathway" id="UPA00143"/>
<name>A0A822Z450_NELNU</name>
<comment type="similarity">
    <text evidence="2">Belongs to the NPH3 family.</text>
</comment>
<evidence type="ECO:0000256" key="1">
    <source>
        <dbReference type="ARBA" id="ARBA00022786"/>
    </source>
</evidence>
<feature type="domain" description="NPH3" evidence="3">
    <location>
        <begin position="59"/>
        <end position="142"/>
    </location>
</feature>
<evidence type="ECO:0000313" key="4">
    <source>
        <dbReference type="EMBL" id="DAD38209.1"/>
    </source>
</evidence>
<keyword evidence="1" id="KW-0833">Ubl conjugation pathway</keyword>
<evidence type="ECO:0000313" key="5">
    <source>
        <dbReference type="Proteomes" id="UP000607653"/>
    </source>
</evidence>
<accession>A0A822Z450</accession>
<dbReference type="AlphaFoldDB" id="A0A822Z450"/>
<evidence type="ECO:0000259" key="3">
    <source>
        <dbReference type="PROSITE" id="PS51649"/>
    </source>
</evidence>
<evidence type="ECO:0000256" key="2">
    <source>
        <dbReference type="PROSITE-ProRule" id="PRU00982"/>
    </source>
</evidence>
<dbReference type="PANTHER" id="PTHR32370">
    <property type="entry name" value="OS12G0117600 PROTEIN"/>
    <property type="match status" value="1"/>
</dbReference>
<dbReference type="Proteomes" id="UP000607653">
    <property type="component" value="Unassembled WGS sequence"/>
</dbReference>
<dbReference type="PROSITE" id="PS51649">
    <property type="entry name" value="NPH3"/>
    <property type="match status" value="1"/>
</dbReference>
<organism evidence="4 5">
    <name type="scientific">Nelumbo nucifera</name>
    <name type="common">Sacred lotus</name>
    <dbReference type="NCBI Taxonomy" id="4432"/>
    <lineage>
        <taxon>Eukaryota</taxon>
        <taxon>Viridiplantae</taxon>
        <taxon>Streptophyta</taxon>
        <taxon>Embryophyta</taxon>
        <taxon>Tracheophyta</taxon>
        <taxon>Spermatophyta</taxon>
        <taxon>Magnoliopsida</taxon>
        <taxon>Proteales</taxon>
        <taxon>Nelumbonaceae</taxon>
        <taxon>Nelumbo</taxon>
    </lineage>
</organism>
<keyword evidence="5" id="KW-1185">Reference proteome</keyword>
<protein>
    <recommendedName>
        <fullName evidence="3">NPH3 domain-containing protein</fullName>
    </recommendedName>
</protein>
<comment type="caution">
    <text evidence="4">The sequence shown here is derived from an EMBL/GenBank/DDBJ whole genome shotgun (WGS) entry which is preliminary data.</text>
</comment>
<dbReference type="Pfam" id="PF03000">
    <property type="entry name" value="NPH3"/>
    <property type="match status" value="1"/>
</dbReference>